<reference evidence="4 5" key="1">
    <citation type="submission" date="2018-08" db="EMBL/GenBank/DDBJ databases">
        <title>Achromobacter xylosoxidans Genome sequencing and assembly.</title>
        <authorList>
            <person name="Wang R."/>
            <person name="Rensing C."/>
            <person name="Li Y."/>
        </authorList>
    </citation>
    <scope>NUCLEOTIDE SEQUENCE [LARGE SCALE GENOMIC DNA]</scope>
    <source>
        <strain evidence="4 5">GD003A</strain>
    </source>
</reference>
<dbReference type="EMBL" id="QVXO01000043">
    <property type="protein sequence ID" value="RPJ89342.1"/>
    <property type="molecule type" value="Genomic_DNA"/>
</dbReference>
<dbReference type="AlphaFoldDB" id="A0A424W7T8"/>
<dbReference type="OrthoDB" id="9813158at2"/>
<evidence type="ECO:0000259" key="3">
    <source>
        <dbReference type="Pfam" id="PF03061"/>
    </source>
</evidence>
<dbReference type="Pfam" id="PF03061">
    <property type="entry name" value="4HBT"/>
    <property type="match status" value="1"/>
</dbReference>
<dbReference type="NCBIfam" id="TIGR00369">
    <property type="entry name" value="unchar_dom_1"/>
    <property type="match status" value="1"/>
</dbReference>
<dbReference type="GO" id="GO:0047617">
    <property type="term" value="F:fatty acyl-CoA hydrolase activity"/>
    <property type="evidence" value="ECO:0007669"/>
    <property type="project" value="InterPro"/>
</dbReference>
<dbReference type="InterPro" id="IPR003736">
    <property type="entry name" value="PAAI_dom"/>
</dbReference>
<name>A0A424W7T8_ALCXX</name>
<dbReference type="InterPro" id="IPR039298">
    <property type="entry name" value="ACOT13"/>
</dbReference>
<dbReference type="PANTHER" id="PTHR21660">
    <property type="entry name" value="THIOESTERASE SUPERFAMILY MEMBER-RELATED"/>
    <property type="match status" value="1"/>
</dbReference>
<evidence type="ECO:0000256" key="2">
    <source>
        <dbReference type="ARBA" id="ARBA00022801"/>
    </source>
</evidence>
<keyword evidence="2" id="KW-0378">Hydrolase</keyword>
<evidence type="ECO:0000313" key="4">
    <source>
        <dbReference type="EMBL" id="RPJ89342.1"/>
    </source>
</evidence>
<comment type="caution">
    <text evidence="4">The sequence shown here is derived from an EMBL/GenBank/DDBJ whole genome shotgun (WGS) entry which is preliminary data.</text>
</comment>
<accession>A0A424W7T8</accession>
<dbReference type="InterPro" id="IPR029069">
    <property type="entry name" value="HotDog_dom_sf"/>
</dbReference>
<comment type="similarity">
    <text evidence="1">Belongs to the thioesterase PaaI family.</text>
</comment>
<evidence type="ECO:0000313" key="5">
    <source>
        <dbReference type="Proteomes" id="UP000285324"/>
    </source>
</evidence>
<dbReference type="Proteomes" id="UP000285324">
    <property type="component" value="Unassembled WGS sequence"/>
</dbReference>
<feature type="domain" description="Thioesterase" evidence="3">
    <location>
        <begin position="56"/>
        <end position="127"/>
    </location>
</feature>
<dbReference type="PANTHER" id="PTHR21660:SF1">
    <property type="entry name" value="ACYL-COENZYME A THIOESTERASE 13"/>
    <property type="match status" value="1"/>
</dbReference>
<dbReference type="CDD" id="cd03443">
    <property type="entry name" value="PaaI_thioesterase"/>
    <property type="match status" value="1"/>
</dbReference>
<proteinExistence type="inferred from homology"/>
<sequence length="138" mass="15383">MSEVMTIEEMQQRLQRAPFNSFMGLTVLSADYDRQEIVMQMKLRPEFERMAGSGQFHGGVIAAMIDAVGQYVLMMMLGKPLATINFRTDYLRPATNTSLRAVGRVLRMGKSICVSDVEVRDDADKLVAVGRANYATPS</sequence>
<dbReference type="InterPro" id="IPR006683">
    <property type="entry name" value="Thioestr_dom"/>
</dbReference>
<gene>
    <name evidence="4" type="ORF">DY367_23200</name>
</gene>
<dbReference type="Gene3D" id="3.10.129.10">
    <property type="entry name" value="Hotdog Thioesterase"/>
    <property type="match status" value="1"/>
</dbReference>
<evidence type="ECO:0000256" key="1">
    <source>
        <dbReference type="ARBA" id="ARBA00008324"/>
    </source>
</evidence>
<dbReference type="RefSeq" id="WP_059379564.1">
    <property type="nucleotide sequence ID" value="NZ_CP061008.1"/>
</dbReference>
<dbReference type="SUPFAM" id="SSF54637">
    <property type="entry name" value="Thioesterase/thiol ester dehydrase-isomerase"/>
    <property type="match status" value="1"/>
</dbReference>
<protein>
    <submittedName>
        <fullName evidence="4">PaaI family thioesterase</fullName>
    </submittedName>
</protein>
<organism evidence="4 5">
    <name type="scientific">Alcaligenes xylosoxydans xylosoxydans</name>
    <name type="common">Achromobacter xylosoxidans</name>
    <dbReference type="NCBI Taxonomy" id="85698"/>
    <lineage>
        <taxon>Bacteria</taxon>
        <taxon>Pseudomonadati</taxon>
        <taxon>Pseudomonadota</taxon>
        <taxon>Betaproteobacteria</taxon>
        <taxon>Burkholderiales</taxon>
        <taxon>Alcaligenaceae</taxon>
        <taxon>Achromobacter</taxon>
    </lineage>
</organism>